<evidence type="ECO:0000256" key="3">
    <source>
        <dbReference type="ARBA" id="ARBA00022700"/>
    </source>
</evidence>
<evidence type="ECO:0000256" key="2">
    <source>
        <dbReference type="ARBA" id="ARBA00022604"/>
    </source>
</evidence>
<name>A0A8J1INK2_XENTR</name>
<dbReference type="GeneID" id="549828"/>
<dbReference type="Xenbase" id="XB-GENE-481718">
    <property type="gene designation" value="socs4"/>
</dbReference>
<dbReference type="OMA" id="RINNNPC"/>
<comment type="pathway">
    <text evidence="1">Protein modification; protein ubiquitination.</text>
</comment>
<keyword evidence="3" id="KW-0734">Signal transduction inhibitor</keyword>
<dbReference type="InterPro" id="IPR036036">
    <property type="entry name" value="SOCS_box-like_dom_sf"/>
</dbReference>
<dbReference type="PROSITE" id="PS50225">
    <property type="entry name" value="SOCS"/>
    <property type="match status" value="1"/>
</dbReference>
<accession>A0A8J1INK2</accession>
<sequence>MAPSHACHALTETRAEEQITHTSDEKNSWVIMAENIEDKLGELDVRPKSSRSRSADRKDGYVWSGKKLTWLNKNGHSSDGDTINVVEDEDCATQSQERKHSCSSIELDLDRSCGHKILGRSLKQKLQDAVGQCFPIKTCSNRHSSTLSSKRKIHISELMLDKCPFPPKSDLAYRWHLIKRHTAPVSQTKGEWVINDGLDLDGKEIQVKDKNSDGGEDCLLDGHATPCKVNIGNVESLGTKGSRSSKEDSDLDSDDEAVTLCSSSRKRNKPKWETDDESFQAETPPKYHTQIDYVHCLVPDLFQINNNPCYWGVMDRYAAEALLEGKPEGTFLLRDSAQEDYLFSVSFRRYSRSLHARIEQWNHNFSFDAHDPCVFHAPNVTGLLEHYKDPSSCMFFEPLLSSPLNRTFPFTLQHICRAAICTSTNYDGIDALPVPSSMKLYLKEYHYKSKVRVRRVDAPEQRNMKQF</sequence>
<dbReference type="InterPro" id="IPR001496">
    <property type="entry name" value="SOCS_box"/>
</dbReference>
<proteinExistence type="predicted"/>
<dbReference type="GO" id="GO:0016567">
    <property type="term" value="P:protein ubiquitination"/>
    <property type="evidence" value="ECO:0007669"/>
    <property type="project" value="UniProtKB-UniPathway"/>
</dbReference>
<evidence type="ECO:0000259" key="8">
    <source>
        <dbReference type="PROSITE" id="PS50001"/>
    </source>
</evidence>
<dbReference type="PANTHER" id="PTHR10155">
    <property type="entry name" value="PHOSPHATIDYLINOSITOL 3-KINASE REGULATORY SUBUNIT"/>
    <property type="match status" value="1"/>
</dbReference>
<dbReference type="SUPFAM" id="SSF55550">
    <property type="entry name" value="SH2 domain"/>
    <property type="match status" value="1"/>
</dbReference>
<feature type="region of interest" description="Disordered" evidence="7">
    <location>
        <begin position="238"/>
        <end position="283"/>
    </location>
</feature>
<dbReference type="CTD" id="122809"/>
<dbReference type="PROSITE" id="PS50001">
    <property type="entry name" value="SH2"/>
    <property type="match status" value="1"/>
</dbReference>
<dbReference type="OrthoDB" id="8820570at2759"/>
<dbReference type="Proteomes" id="UP000008143">
    <property type="component" value="Chromosome 8"/>
</dbReference>
<evidence type="ECO:0000313" key="10">
    <source>
        <dbReference type="Proteomes" id="UP000008143"/>
    </source>
</evidence>
<dbReference type="Pfam" id="PF12610">
    <property type="entry name" value="SOCS"/>
    <property type="match status" value="1"/>
</dbReference>
<feature type="domain" description="SH2" evidence="8">
    <location>
        <begin position="309"/>
        <end position="404"/>
    </location>
</feature>
<dbReference type="InterPro" id="IPR022252">
    <property type="entry name" value="SOCS4/SOCS5_dom"/>
</dbReference>
<dbReference type="SMART" id="SM00253">
    <property type="entry name" value="SOCS"/>
    <property type="match status" value="1"/>
</dbReference>
<evidence type="ECO:0000313" key="12">
    <source>
        <dbReference type="Xenbase" id="XB-GENE-481718"/>
    </source>
</evidence>
<dbReference type="SUPFAM" id="SSF158235">
    <property type="entry name" value="SOCS box-like"/>
    <property type="match status" value="1"/>
</dbReference>
<gene>
    <name evidence="11 12" type="primary">socs4</name>
    <name evidence="11" type="synonym">socs7</name>
</gene>
<dbReference type="RefSeq" id="XP_031746340.1">
    <property type="nucleotide sequence ID" value="XM_031890480.1"/>
</dbReference>
<dbReference type="InterPro" id="IPR035864">
    <property type="entry name" value="SOCS4_SH2"/>
</dbReference>
<dbReference type="AlphaFoldDB" id="A0A8J1INK2"/>
<dbReference type="AGR" id="Xenbase:XB-GENE-481718"/>
<dbReference type="GO" id="GO:0019221">
    <property type="term" value="P:cytokine-mediated signaling pathway"/>
    <property type="evidence" value="ECO:0000318"/>
    <property type="project" value="GO_Central"/>
</dbReference>
<dbReference type="SMART" id="SM00969">
    <property type="entry name" value="SOCS_box"/>
    <property type="match status" value="1"/>
</dbReference>
<keyword evidence="5 6" id="KW-0727">SH2 domain</keyword>
<dbReference type="SMART" id="SM00252">
    <property type="entry name" value="SH2"/>
    <property type="match status" value="1"/>
</dbReference>
<evidence type="ECO:0000256" key="6">
    <source>
        <dbReference type="PROSITE-ProRule" id="PRU00191"/>
    </source>
</evidence>
<evidence type="ECO:0000256" key="4">
    <source>
        <dbReference type="ARBA" id="ARBA00022786"/>
    </source>
</evidence>
<dbReference type="InterPro" id="IPR000980">
    <property type="entry name" value="SH2"/>
</dbReference>
<evidence type="ECO:0000256" key="5">
    <source>
        <dbReference type="ARBA" id="ARBA00022999"/>
    </source>
</evidence>
<keyword evidence="4" id="KW-0833">Ubl conjugation pathway</keyword>
<dbReference type="Gene3D" id="3.30.505.10">
    <property type="entry name" value="SH2 domain"/>
    <property type="match status" value="1"/>
</dbReference>
<keyword evidence="2" id="KW-0341">Growth regulation</keyword>
<dbReference type="UniPathway" id="UPA00143"/>
<evidence type="ECO:0000256" key="1">
    <source>
        <dbReference type="ARBA" id="ARBA00004906"/>
    </source>
</evidence>
<evidence type="ECO:0000259" key="9">
    <source>
        <dbReference type="PROSITE" id="PS50225"/>
    </source>
</evidence>
<feature type="domain" description="SOCS box" evidence="9">
    <location>
        <begin position="399"/>
        <end position="448"/>
    </location>
</feature>
<organism evidence="10 11">
    <name type="scientific">Xenopus tropicalis</name>
    <name type="common">Western clawed frog</name>
    <name type="synonym">Silurana tropicalis</name>
    <dbReference type="NCBI Taxonomy" id="8364"/>
    <lineage>
        <taxon>Eukaryota</taxon>
        <taxon>Metazoa</taxon>
        <taxon>Chordata</taxon>
        <taxon>Craniata</taxon>
        <taxon>Vertebrata</taxon>
        <taxon>Euteleostomi</taxon>
        <taxon>Amphibia</taxon>
        <taxon>Batrachia</taxon>
        <taxon>Anura</taxon>
        <taxon>Pipoidea</taxon>
        <taxon>Pipidae</taxon>
        <taxon>Xenopodinae</taxon>
        <taxon>Xenopus</taxon>
        <taxon>Silurana</taxon>
    </lineage>
</organism>
<reference evidence="11" key="1">
    <citation type="submission" date="2025-08" db="UniProtKB">
        <authorList>
            <consortium name="RefSeq"/>
        </authorList>
    </citation>
    <scope>IDENTIFICATION</scope>
    <source>
        <strain evidence="11">Nigerian</strain>
        <tissue evidence="11">Liver and blood</tissue>
    </source>
</reference>
<dbReference type="GO" id="GO:0035556">
    <property type="term" value="P:intracellular signal transduction"/>
    <property type="evidence" value="ECO:0007669"/>
    <property type="project" value="InterPro"/>
</dbReference>
<keyword evidence="10" id="KW-1185">Reference proteome</keyword>
<evidence type="ECO:0000256" key="7">
    <source>
        <dbReference type="SAM" id="MobiDB-lite"/>
    </source>
</evidence>
<dbReference type="Pfam" id="PF07525">
    <property type="entry name" value="SOCS_box"/>
    <property type="match status" value="1"/>
</dbReference>
<protein>
    <submittedName>
        <fullName evidence="11">Suppressor of cytokine signaling 4 isoform X1</fullName>
    </submittedName>
</protein>
<evidence type="ECO:0000313" key="11">
    <source>
        <dbReference type="RefSeq" id="XP_031746340.1"/>
    </source>
</evidence>
<dbReference type="Pfam" id="PF00017">
    <property type="entry name" value="SH2"/>
    <property type="match status" value="1"/>
</dbReference>
<dbReference type="GO" id="GO:0009968">
    <property type="term" value="P:negative regulation of signal transduction"/>
    <property type="evidence" value="ECO:0007669"/>
    <property type="project" value="UniProtKB-KW"/>
</dbReference>
<dbReference type="CDD" id="cd10385">
    <property type="entry name" value="SH2_SOCS4"/>
    <property type="match status" value="1"/>
</dbReference>
<dbReference type="PANTHER" id="PTHR10155:SF21">
    <property type="entry name" value="SUPPRESSOR OF CYTOKINE SIGNALING 4"/>
    <property type="match status" value="1"/>
</dbReference>
<dbReference type="FunFam" id="3.30.505.10:FF:000028">
    <property type="entry name" value="Suppressor of cytokine signaling 5"/>
    <property type="match status" value="1"/>
</dbReference>
<dbReference type="InterPro" id="IPR036860">
    <property type="entry name" value="SH2_dom_sf"/>
</dbReference>